<dbReference type="Proteomes" id="UP000197007">
    <property type="component" value="Chromosome"/>
</dbReference>
<sequence>MGWGQTSVDTLLLKLKEQQNTSRFYKAYFQNPATMPKWGKHRFSTVQATYERSDKEAYAQQYPEGHTAFSAMATSFFPYDSTRTLWGNASYKNQELRKVRWNESVDADLLYPYFTADAVGGDLHSEQYAFMGGFAKQWQRLHWGISLDYQAELASRNKDPRPKNITSNLQLRSGFMWRGGEWQAGIYASFQKYTQSNELKFFNELGSPSVYHLNGLGYYNHLLKGNKLRAFYEGYGYGSGLNISRKNNLFLSANYQQLAIEKYMTEDNGVIAVTLTNRTLYTELTKLFHKDTYYYGFKGYYSLQTKSGVEPILSGRNSNWTEVVAKNENYTLKKEHYQLAMLFCNNSDLQYHIAPYVGYETHREDYTLVRSFQRFDYMNVGIKMSVVAPLGKKSIGIAGLHYQYRNTLKGNYLLRNDSEVSLSEMLLHNARLLASDEQVFQSHLQYHHPLSSSLSYFVGLNTQIEVFTLQKTNTFHQLSVGLTF</sequence>
<dbReference type="InterPro" id="IPR049236">
    <property type="entry name" value="DUF6850"/>
</dbReference>
<gene>
    <name evidence="2" type="ORF">CBG49_05835</name>
</gene>
<evidence type="ECO:0000313" key="2">
    <source>
        <dbReference type="EMBL" id="ASF44485.1"/>
    </source>
</evidence>
<protein>
    <recommendedName>
        <fullName evidence="1">DUF6850 domain-containing protein</fullName>
    </recommendedName>
</protein>
<evidence type="ECO:0000313" key="3">
    <source>
        <dbReference type="Proteomes" id="UP000197007"/>
    </source>
</evidence>
<name>A0A1Z4BT48_9FLAO</name>
<organism evidence="2 3">
    <name type="scientific">Capnocytophaga endodontalis</name>
    <dbReference type="NCBI Taxonomy" id="2708117"/>
    <lineage>
        <taxon>Bacteria</taxon>
        <taxon>Pseudomonadati</taxon>
        <taxon>Bacteroidota</taxon>
        <taxon>Flavobacteriia</taxon>
        <taxon>Flavobacteriales</taxon>
        <taxon>Flavobacteriaceae</taxon>
        <taxon>Capnocytophaga</taxon>
    </lineage>
</organism>
<feature type="domain" description="DUF6850" evidence="1">
    <location>
        <begin position="32"/>
        <end position="484"/>
    </location>
</feature>
<evidence type="ECO:0000259" key="1">
    <source>
        <dbReference type="Pfam" id="PF21012"/>
    </source>
</evidence>
<accession>A0A1Z4BT48</accession>
<dbReference type="AlphaFoldDB" id="A0A1Z4BT48"/>
<dbReference type="KEGG" id="capn:CBG49_05835"/>
<keyword evidence="3" id="KW-1185">Reference proteome</keyword>
<proteinExistence type="predicted"/>
<reference evidence="3" key="1">
    <citation type="submission" date="2017-06" db="EMBL/GenBank/DDBJ databases">
        <title>Complete genome sequence of Capnocytophaga sp. KCOM 1579 (=ChDC OS43) isolated from a human refractory periapical abscess lesion.</title>
        <authorList>
            <person name="Kook J.-K."/>
            <person name="Park S.-N."/>
            <person name="Lim Y.K."/>
            <person name="Roh H."/>
        </authorList>
    </citation>
    <scope>NUCLEOTIDE SEQUENCE [LARGE SCALE GENOMIC DNA]</scope>
    <source>
        <strain evidence="3">ChDC OS43</strain>
    </source>
</reference>
<dbReference type="Pfam" id="PF21012">
    <property type="entry name" value="DUF6850"/>
    <property type="match status" value="1"/>
</dbReference>
<dbReference type="EMBL" id="CP022022">
    <property type="protein sequence ID" value="ASF44485.1"/>
    <property type="molecule type" value="Genomic_DNA"/>
</dbReference>